<evidence type="ECO:0000256" key="2">
    <source>
        <dbReference type="ARBA" id="ARBA00012483"/>
    </source>
</evidence>
<dbReference type="GO" id="GO:0008270">
    <property type="term" value="F:zinc ion binding"/>
    <property type="evidence" value="ECO:0007669"/>
    <property type="project" value="UniProtKB-KW"/>
</dbReference>
<dbReference type="Proteomes" id="UP001140949">
    <property type="component" value="Unassembled WGS sequence"/>
</dbReference>
<evidence type="ECO:0000256" key="9">
    <source>
        <dbReference type="SAM" id="MobiDB-lite"/>
    </source>
</evidence>
<sequence length="524" mass="58325">MGDWNCQMIDRKSEHSYSSQRRDYHNPSASLANYPHYVYHQLGVIQFYHQPCYNLSAAAALYCHNAASHNVYISAPSSIGLSTNEQSEVTDSHRAAYKRKHSEVAAGDYHLPADPGSSSANARQLQHEESNENGFNVMTLNTFTSAESLENVKVQTEGAQHGSERSSEFLYNNYSGQAFQPSSFGSVEQHENYSHGGGCYNWNHTNPASCVNGRYLESGAADTMNAHMQEYKEAWTYGNPAFVFPFSNQNQHQPSMQTMQVLSSQNVQALAPYYWFPVSNLQSNNVHPSDENLASGSQIMQVPLVAPPYWLPVSNVQTINAHPSPEDVDPASRFPSVQVHSNQNIQILTPHQLPVSDLQTSNAHPSDSANRSPRPSQLIAEEVYWSHQPEEAEEYEDAEESDYESDSDLHGDMRLDIEDMSYEQLLALEESMGDVNTGISEDSILKNLKTSVCAPLALTLSPLSSGSLLNERCIVCLVEYEEEERIGTLDCGHSYHADCIKEWLLIKNQCPICRTRAVASGGED</sequence>
<evidence type="ECO:0000256" key="7">
    <source>
        <dbReference type="ARBA" id="ARBA00022833"/>
    </source>
</evidence>
<name>A0AAX6HE14_IRIPA</name>
<evidence type="ECO:0000256" key="4">
    <source>
        <dbReference type="ARBA" id="ARBA00022723"/>
    </source>
</evidence>
<dbReference type="Gene3D" id="3.30.40.10">
    <property type="entry name" value="Zinc/RING finger domain, C3HC4 (zinc finger)"/>
    <property type="match status" value="1"/>
</dbReference>
<evidence type="ECO:0000256" key="6">
    <source>
        <dbReference type="ARBA" id="ARBA00022786"/>
    </source>
</evidence>
<dbReference type="PROSITE" id="PS50089">
    <property type="entry name" value="ZF_RING_2"/>
    <property type="match status" value="1"/>
</dbReference>
<dbReference type="EC" id="2.3.2.27" evidence="2"/>
<evidence type="ECO:0000313" key="11">
    <source>
        <dbReference type="EMBL" id="KAJ6838635.1"/>
    </source>
</evidence>
<dbReference type="SUPFAM" id="SSF57850">
    <property type="entry name" value="RING/U-box"/>
    <property type="match status" value="1"/>
</dbReference>
<evidence type="ECO:0000256" key="3">
    <source>
        <dbReference type="ARBA" id="ARBA00022679"/>
    </source>
</evidence>
<dbReference type="PANTHER" id="PTHR22937:SF65">
    <property type="entry name" value="E3 UBIQUITIN-PROTEIN LIGASE ARK2C"/>
    <property type="match status" value="1"/>
</dbReference>
<proteinExistence type="predicted"/>
<feature type="region of interest" description="Disordered" evidence="9">
    <location>
        <begin position="389"/>
        <end position="409"/>
    </location>
</feature>
<keyword evidence="3" id="KW-0808">Transferase</keyword>
<organism evidence="11 12">
    <name type="scientific">Iris pallida</name>
    <name type="common">Sweet iris</name>
    <dbReference type="NCBI Taxonomy" id="29817"/>
    <lineage>
        <taxon>Eukaryota</taxon>
        <taxon>Viridiplantae</taxon>
        <taxon>Streptophyta</taxon>
        <taxon>Embryophyta</taxon>
        <taxon>Tracheophyta</taxon>
        <taxon>Spermatophyta</taxon>
        <taxon>Magnoliopsida</taxon>
        <taxon>Liliopsida</taxon>
        <taxon>Asparagales</taxon>
        <taxon>Iridaceae</taxon>
        <taxon>Iridoideae</taxon>
        <taxon>Irideae</taxon>
        <taxon>Iris</taxon>
    </lineage>
</organism>
<feature type="region of interest" description="Disordered" evidence="9">
    <location>
        <begin position="109"/>
        <end position="130"/>
    </location>
</feature>
<dbReference type="AlphaFoldDB" id="A0AAX6HE14"/>
<evidence type="ECO:0000256" key="8">
    <source>
        <dbReference type="PROSITE-ProRule" id="PRU00175"/>
    </source>
</evidence>
<protein>
    <recommendedName>
        <fullName evidence="2">RING-type E3 ubiquitin transferase</fullName>
        <ecNumber evidence="2">2.3.2.27</ecNumber>
    </recommendedName>
</protein>
<feature type="region of interest" description="Disordered" evidence="9">
    <location>
        <begin position="356"/>
        <end position="375"/>
    </location>
</feature>
<evidence type="ECO:0000256" key="1">
    <source>
        <dbReference type="ARBA" id="ARBA00000900"/>
    </source>
</evidence>
<comment type="catalytic activity">
    <reaction evidence="1">
        <text>S-ubiquitinyl-[E2 ubiquitin-conjugating enzyme]-L-cysteine + [acceptor protein]-L-lysine = [E2 ubiquitin-conjugating enzyme]-L-cysteine + N(6)-ubiquitinyl-[acceptor protein]-L-lysine.</text>
        <dbReference type="EC" id="2.3.2.27"/>
    </reaction>
</comment>
<gene>
    <name evidence="11" type="ORF">M6B38_318430</name>
</gene>
<comment type="caution">
    <text evidence="11">The sequence shown here is derived from an EMBL/GenBank/DDBJ whole genome shotgun (WGS) entry which is preliminary data.</text>
</comment>
<evidence type="ECO:0000256" key="5">
    <source>
        <dbReference type="ARBA" id="ARBA00022771"/>
    </source>
</evidence>
<dbReference type="GO" id="GO:0061630">
    <property type="term" value="F:ubiquitin protein ligase activity"/>
    <property type="evidence" value="ECO:0007669"/>
    <property type="project" value="UniProtKB-EC"/>
</dbReference>
<dbReference type="SMART" id="SM00184">
    <property type="entry name" value="RING"/>
    <property type="match status" value="1"/>
</dbReference>
<keyword evidence="12" id="KW-1185">Reference proteome</keyword>
<evidence type="ECO:0000313" key="12">
    <source>
        <dbReference type="Proteomes" id="UP001140949"/>
    </source>
</evidence>
<feature type="compositionally biased region" description="Acidic residues" evidence="9">
    <location>
        <begin position="391"/>
        <end position="406"/>
    </location>
</feature>
<dbReference type="Pfam" id="PF13639">
    <property type="entry name" value="zf-RING_2"/>
    <property type="match status" value="1"/>
</dbReference>
<dbReference type="InterPro" id="IPR013083">
    <property type="entry name" value="Znf_RING/FYVE/PHD"/>
</dbReference>
<reference evidence="11" key="1">
    <citation type="journal article" date="2023" name="GigaByte">
        <title>Genome assembly of the bearded iris, Iris pallida Lam.</title>
        <authorList>
            <person name="Bruccoleri R.E."/>
            <person name="Oakeley E.J."/>
            <person name="Faust A.M.E."/>
            <person name="Altorfer M."/>
            <person name="Dessus-Babus S."/>
            <person name="Burckhardt D."/>
            <person name="Oertli M."/>
            <person name="Naumann U."/>
            <person name="Petersen F."/>
            <person name="Wong J."/>
        </authorList>
    </citation>
    <scope>NUCLEOTIDE SEQUENCE</scope>
    <source>
        <strain evidence="11">GSM-AAB239-AS_SAM_17_03QT</strain>
    </source>
</reference>
<keyword evidence="7" id="KW-0862">Zinc</keyword>
<evidence type="ECO:0000259" key="10">
    <source>
        <dbReference type="PROSITE" id="PS50089"/>
    </source>
</evidence>
<accession>A0AAX6HE14</accession>
<feature type="compositionally biased region" description="Polar residues" evidence="9">
    <location>
        <begin position="357"/>
        <end position="375"/>
    </location>
</feature>
<keyword evidence="5 8" id="KW-0863">Zinc-finger</keyword>
<keyword evidence="4" id="KW-0479">Metal-binding</keyword>
<dbReference type="PANTHER" id="PTHR22937">
    <property type="entry name" value="E3 UBIQUITIN-PROTEIN LIGASE RNF165"/>
    <property type="match status" value="1"/>
</dbReference>
<keyword evidence="6" id="KW-0833">Ubl conjugation pathway</keyword>
<feature type="domain" description="RING-type" evidence="10">
    <location>
        <begin position="473"/>
        <end position="514"/>
    </location>
</feature>
<dbReference type="InterPro" id="IPR045191">
    <property type="entry name" value="MBR1/2-like"/>
</dbReference>
<dbReference type="EMBL" id="JANAVB010010600">
    <property type="protein sequence ID" value="KAJ6838635.1"/>
    <property type="molecule type" value="Genomic_DNA"/>
</dbReference>
<dbReference type="InterPro" id="IPR001841">
    <property type="entry name" value="Znf_RING"/>
</dbReference>
<reference evidence="11" key="2">
    <citation type="submission" date="2023-04" db="EMBL/GenBank/DDBJ databases">
        <authorList>
            <person name="Bruccoleri R.E."/>
            <person name="Oakeley E.J."/>
            <person name="Faust A.-M."/>
            <person name="Dessus-Babus S."/>
            <person name="Altorfer M."/>
            <person name="Burckhardt D."/>
            <person name="Oertli M."/>
            <person name="Naumann U."/>
            <person name="Petersen F."/>
            <person name="Wong J."/>
        </authorList>
    </citation>
    <scope>NUCLEOTIDE SEQUENCE</scope>
    <source>
        <strain evidence="11">GSM-AAB239-AS_SAM_17_03QT</strain>
        <tissue evidence="11">Leaf</tissue>
    </source>
</reference>